<reference evidence="4" key="2">
    <citation type="submission" date="2023-06" db="EMBL/GenBank/DDBJ databases">
        <authorList>
            <person name="Ma L."/>
            <person name="Liu K.-W."/>
            <person name="Li Z."/>
            <person name="Hsiao Y.-Y."/>
            <person name="Qi Y."/>
            <person name="Fu T."/>
            <person name="Tang G."/>
            <person name="Zhang D."/>
            <person name="Sun W.-H."/>
            <person name="Liu D.-K."/>
            <person name="Li Y."/>
            <person name="Chen G.-Z."/>
            <person name="Liu X.-D."/>
            <person name="Liao X.-Y."/>
            <person name="Jiang Y.-T."/>
            <person name="Yu X."/>
            <person name="Hao Y."/>
            <person name="Huang J."/>
            <person name="Zhao X.-W."/>
            <person name="Ke S."/>
            <person name="Chen Y.-Y."/>
            <person name="Wu W.-L."/>
            <person name="Hsu J.-L."/>
            <person name="Lin Y.-F."/>
            <person name="Huang M.-D."/>
            <person name="Li C.-Y."/>
            <person name="Huang L."/>
            <person name="Wang Z.-W."/>
            <person name="Zhao X."/>
            <person name="Zhong W.-Y."/>
            <person name="Peng D.-H."/>
            <person name="Ahmad S."/>
            <person name="Lan S."/>
            <person name="Zhang J.-S."/>
            <person name="Tsai W.-C."/>
            <person name="Van De Peer Y."/>
            <person name="Liu Z.-J."/>
        </authorList>
    </citation>
    <scope>NUCLEOTIDE SEQUENCE</scope>
    <source>
        <strain evidence="4">SCP</strain>
        <tissue evidence="4">Leaves</tissue>
    </source>
</reference>
<evidence type="ECO:0000256" key="1">
    <source>
        <dbReference type="ARBA" id="ARBA00022737"/>
    </source>
</evidence>
<dbReference type="InterPro" id="IPR046349">
    <property type="entry name" value="C1-like_sf"/>
</dbReference>
<reference evidence="4" key="1">
    <citation type="journal article" date="2023" name="Nat. Commun.">
        <title>Diploid and tetraploid genomes of Acorus and the evolution of monocots.</title>
        <authorList>
            <person name="Ma L."/>
            <person name="Liu K.W."/>
            <person name="Li Z."/>
            <person name="Hsiao Y.Y."/>
            <person name="Qi Y."/>
            <person name="Fu T."/>
            <person name="Tang G.D."/>
            <person name="Zhang D."/>
            <person name="Sun W.H."/>
            <person name="Liu D.K."/>
            <person name="Li Y."/>
            <person name="Chen G.Z."/>
            <person name="Liu X.D."/>
            <person name="Liao X.Y."/>
            <person name="Jiang Y.T."/>
            <person name="Yu X."/>
            <person name="Hao Y."/>
            <person name="Huang J."/>
            <person name="Zhao X.W."/>
            <person name="Ke S."/>
            <person name="Chen Y.Y."/>
            <person name="Wu W.L."/>
            <person name="Hsu J.L."/>
            <person name="Lin Y.F."/>
            <person name="Huang M.D."/>
            <person name="Li C.Y."/>
            <person name="Huang L."/>
            <person name="Wang Z.W."/>
            <person name="Zhao X."/>
            <person name="Zhong W.Y."/>
            <person name="Peng D.H."/>
            <person name="Ahmad S."/>
            <person name="Lan S."/>
            <person name="Zhang J.S."/>
            <person name="Tsai W.C."/>
            <person name="Van de Peer Y."/>
            <person name="Liu Z.J."/>
        </authorList>
    </citation>
    <scope>NUCLEOTIDE SEQUENCE</scope>
    <source>
        <strain evidence="4">SCP</strain>
    </source>
</reference>
<feature type="domain" description="DC1" evidence="3">
    <location>
        <begin position="384"/>
        <end position="431"/>
    </location>
</feature>
<sequence>MEIQHLSHPHPLCLTNTHSSKKPINCSGCDEPIKATAFCCARCDFALDFTCALIPLQVRHSAHPAHPLALLPKPTYASDSFACDACGLTGRAFSMHCEACTFDLHVRCACLLLTVTHEKHAHELVLVREPPEDRALTFSCDLCGNTVDRNYWVYRCNACDFDAHTDCATGEARRPVDELRMLTHDHQMVRYVHHSAHPAHLLALLPKPPTGTTPSHACGLTGSAFSMHSEACTFDLHVKCACLPPTVVHESHANELVLLREPPKDRALTFSCDLCGNSVDRRYWAYSQICTDDGTDTFVYRCAPCNHTLHRACADIPPTLHHSSHPSHPLSLLASPAYPTGSFSCDACGAQGTRTDPSFHCPTCEVDLHVPCALMPYHAHHRAHPHPLVLTFMNPYGGSPFTCDICGGIGGPRHWWYRCGSCSFDAHMECATAKAAVEQQQQQLQQQQMLLQQQQQQLLQQQQLVRANSQSTGKNPLVKHSLSAGKDIMSGIIKLYLVQDELQNQLVKKVFKGCKKTTQSQLVPAMALNLEQPSSINSGWPCMVQQSSGPMHNNINGATSQSQPVLSMGLNAPPPASMNGGGWPNMVQQSSGSMQFNNRIQNNGAMACRNIFAPPHPMGG</sequence>
<dbReference type="EMBL" id="JAUJYN010000010">
    <property type="protein sequence ID" value="KAK1261278.1"/>
    <property type="molecule type" value="Genomic_DNA"/>
</dbReference>
<keyword evidence="1" id="KW-0677">Repeat</keyword>
<feature type="domain" description="DC1" evidence="3">
    <location>
        <begin position="119"/>
        <end position="168"/>
    </location>
</feature>
<proteinExistence type="predicted"/>
<comment type="caution">
    <text evidence="4">The sequence shown here is derived from an EMBL/GenBank/DDBJ whole genome shotgun (WGS) entry which is preliminary data.</text>
</comment>
<organism evidence="4 5">
    <name type="scientific">Acorus gramineus</name>
    <name type="common">Dwarf sweet flag</name>
    <dbReference type="NCBI Taxonomy" id="55184"/>
    <lineage>
        <taxon>Eukaryota</taxon>
        <taxon>Viridiplantae</taxon>
        <taxon>Streptophyta</taxon>
        <taxon>Embryophyta</taxon>
        <taxon>Tracheophyta</taxon>
        <taxon>Spermatophyta</taxon>
        <taxon>Magnoliopsida</taxon>
        <taxon>Liliopsida</taxon>
        <taxon>Acoraceae</taxon>
        <taxon>Acorus</taxon>
    </lineage>
</organism>
<evidence type="ECO:0000256" key="2">
    <source>
        <dbReference type="SAM" id="Coils"/>
    </source>
</evidence>
<feature type="coiled-coil region" evidence="2">
    <location>
        <begin position="430"/>
        <end position="464"/>
    </location>
</feature>
<keyword evidence="5" id="KW-1185">Reference proteome</keyword>
<feature type="domain" description="DC1" evidence="3">
    <location>
        <begin position="324"/>
        <end position="373"/>
    </location>
</feature>
<accession>A0AAV9AAS4</accession>
<feature type="domain" description="DC1" evidence="3">
    <location>
        <begin position="62"/>
        <end position="109"/>
    </location>
</feature>
<gene>
    <name evidence="4" type="ORF">QJS04_geneDACA018934</name>
</gene>
<feature type="domain" description="DC1" evidence="3">
    <location>
        <begin position="7"/>
        <end position="52"/>
    </location>
</feature>
<dbReference type="PANTHER" id="PTHR46288">
    <property type="entry name" value="PHORBOL-ESTER/DAG-TYPE DOMAIN-CONTAINING PROTEIN"/>
    <property type="match status" value="1"/>
</dbReference>
<dbReference type="Proteomes" id="UP001179952">
    <property type="component" value="Unassembled WGS sequence"/>
</dbReference>
<dbReference type="PANTHER" id="PTHR46288:SF80">
    <property type="entry name" value="CYSTEINE_HISTIDINE-RICH C1 DOMAIN FAMILY PROTEIN"/>
    <property type="match status" value="1"/>
</dbReference>
<dbReference type="Pfam" id="PF03107">
    <property type="entry name" value="C1_2"/>
    <property type="match status" value="5"/>
</dbReference>
<evidence type="ECO:0000313" key="4">
    <source>
        <dbReference type="EMBL" id="KAK1261278.1"/>
    </source>
</evidence>
<name>A0AAV9AAS4_ACOGR</name>
<dbReference type="SUPFAM" id="SSF57889">
    <property type="entry name" value="Cysteine-rich domain"/>
    <property type="match status" value="3"/>
</dbReference>
<evidence type="ECO:0000313" key="5">
    <source>
        <dbReference type="Proteomes" id="UP001179952"/>
    </source>
</evidence>
<evidence type="ECO:0000259" key="3">
    <source>
        <dbReference type="Pfam" id="PF03107"/>
    </source>
</evidence>
<keyword evidence="2" id="KW-0175">Coiled coil</keyword>
<dbReference type="InterPro" id="IPR004146">
    <property type="entry name" value="DC1"/>
</dbReference>
<protein>
    <recommendedName>
        <fullName evidence="3">DC1 domain-containing protein</fullName>
    </recommendedName>
</protein>
<dbReference type="AlphaFoldDB" id="A0AAV9AAS4"/>